<dbReference type="EMBL" id="MU154572">
    <property type="protein sequence ID" value="KAF9494505.1"/>
    <property type="molecule type" value="Genomic_DNA"/>
</dbReference>
<protein>
    <submittedName>
        <fullName evidence="2">Uncharacterized protein</fullName>
    </submittedName>
</protein>
<reference evidence="2" key="1">
    <citation type="submission" date="2020-11" db="EMBL/GenBank/DDBJ databases">
        <authorList>
            <consortium name="DOE Joint Genome Institute"/>
            <person name="Ahrendt S."/>
            <person name="Riley R."/>
            <person name="Andreopoulos W."/>
            <person name="Labutti K."/>
            <person name="Pangilinan J."/>
            <person name="Ruiz-Duenas F.J."/>
            <person name="Barrasa J.M."/>
            <person name="Sanchez-Garcia M."/>
            <person name="Camarero S."/>
            <person name="Miyauchi S."/>
            <person name="Serrano A."/>
            <person name="Linde D."/>
            <person name="Babiker R."/>
            <person name="Drula E."/>
            <person name="Ayuso-Fernandez I."/>
            <person name="Pacheco R."/>
            <person name="Padilla G."/>
            <person name="Ferreira P."/>
            <person name="Barriuso J."/>
            <person name="Kellner H."/>
            <person name="Castanera R."/>
            <person name="Alfaro M."/>
            <person name="Ramirez L."/>
            <person name="Pisabarro A.G."/>
            <person name="Kuo A."/>
            <person name="Tritt A."/>
            <person name="Lipzen A."/>
            <person name="He G."/>
            <person name="Yan M."/>
            <person name="Ng V."/>
            <person name="Cullen D."/>
            <person name="Martin F."/>
            <person name="Rosso M.-N."/>
            <person name="Henrissat B."/>
            <person name="Hibbett D."/>
            <person name="Martinez A.T."/>
            <person name="Grigoriev I.V."/>
        </authorList>
    </citation>
    <scope>NUCLEOTIDE SEQUENCE</scope>
    <source>
        <strain evidence="2">ATCC 90797</strain>
    </source>
</reference>
<gene>
    <name evidence="2" type="ORF">BDN71DRAFT_1431723</name>
</gene>
<dbReference type="OrthoDB" id="185175at2759"/>
<organism evidence="2 3">
    <name type="scientific">Pleurotus eryngii</name>
    <name type="common">Boletus of the steppes</name>
    <dbReference type="NCBI Taxonomy" id="5323"/>
    <lineage>
        <taxon>Eukaryota</taxon>
        <taxon>Fungi</taxon>
        <taxon>Dikarya</taxon>
        <taxon>Basidiomycota</taxon>
        <taxon>Agaricomycotina</taxon>
        <taxon>Agaricomycetes</taxon>
        <taxon>Agaricomycetidae</taxon>
        <taxon>Agaricales</taxon>
        <taxon>Pleurotineae</taxon>
        <taxon>Pleurotaceae</taxon>
        <taxon>Pleurotus</taxon>
    </lineage>
</organism>
<dbReference type="Proteomes" id="UP000807025">
    <property type="component" value="Unassembled WGS sequence"/>
</dbReference>
<proteinExistence type="predicted"/>
<name>A0A9P5ZXI4_PLEER</name>
<sequence>MAGATSTTSNWFGFSKHLPATDGGTMVGVERGVIRLGDQTASDDHMSWIGSEMLDSKRYSLHSSPFFTDELASNEQNYKSKRSRTHLGSIQVAGAQIGHQENCGSIADEEKEYRKNIMCSYLSKLKRWCNTSAADIWRSLRGKQIHRGSSVSVDGDEEGGKDDEREMGG</sequence>
<dbReference type="AlphaFoldDB" id="A0A9P5ZXI4"/>
<comment type="caution">
    <text evidence="2">The sequence shown here is derived from an EMBL/GenBank/DDBJ whole genome shotgun (WGS) entry which is preliminary data.</text>
</comment>
<keyword evidence="3" id="KW-1185">Reference proteome</keyword>
<evidence type="ECO:0000256" key="1">
    <source>
        <dbReference type="SAM" id="MobiDB-lite"/>
    </source>
</evidence>
<feature type="region of interest" description="Disordered" evidence="1">
    <location>
        <begin position="147"/>
        <end position="169"/>
    </location>
</feature>
<accession>A0A9P5ZXI4</accession>
<evidence type="ECO:0000313" key="3">
    <source>
        <dbReference type="Proteomes" id="UP000807025"/>
    </source>
</evidence>
<evidence type="ECO:0000313" key="2">
    <source>
        <dbReference type="EMBL" id="KAF9494505.1"/>
    </source>
</evidence>